<dbReference type="RefSeq" id="WP_105216399.1">
    <property type="nucleotide sequence ID" value="NZ_CP027062.1"/>
</dbReference>
<gene>
    <name evidence="1" type="ORF">C5O00_08205</name>
</gene>
<dbReference type="Proteomes" id="UP000238442">
    <property type="component" value="Chromosome"/>
</dbReference>
<name>A0A2S0HX05_9FLAO</name>
<protein>
    <submittedName>
        <fullName evidence="1">Uncharacterized protein</fullName>
    </submittedName>
</protein>
<dbReference type="AlphaFoldDB" id="A0A2S0HX05"/>
<evidence type="ECO:0000313" key="2">
    <source>
        <dbReference type="Proteomes" id="UP000238442"/>
    </source>
</evidence>
<dbReference type="OrthoDB" id="1162264at2"/>
<evidence type="ECO:0000313" key="1">
    <source>
        <dbReference type="EMBL" id="AVI51158.1"/>
    </source>
</evidence>
<dbReference type="EMBL" id="CP027062">
    <property type="protein sequence ID" value="AVI51158.1"/>
    <property type="molecule type" value="Genomic_DNA"/>
</dbReference>
<dbReference type="KEGG" id="aue:C5O00_08205"/>
<proteinExistence type="predicted"/>
<keyword evidence="2" id="KW-1185">Reference proteome</keyword>
<reference evidence="1 2" key="1">
    <citation type="submission" date="2018-02" db="EMBL/GenBank/DDBJ databases">
        <title>Genomic analysis of the strain RR4-38 isolated from a seawater recirculating aquaculture system.</title>
        <authorList>
            <person name="Kim Y.-S."/>
            <person name="Jang Y.H."/>
            <person name="Kim K.-H."/>
        </authorList>
    </citation>
    <scope>NUCLEOTIDE SEQUENCE [LARGE SCALE GENOMIC DNA]</scope>
    <source>
        <strain evidence="1 2">RR4-38</strain>
    </source>
</reference>
<accession>A0A2S0HX05</accession>
<sequence>MKLIRSVVLVFICSLFLFCNSTKEPKMDYENGVIVETRSDKKMKAEGYNLGIILNSEVEGDCPYVIQLVSDPNTMFDPIDLSEDHKVNGQKVWFTYNPLRMKNRCDKANPVSLEKIVIKDD</sequence>
<organism evidence="1 2">
    <name type="scientific">Pukyongia salina</name>
    <dbReference type="NCBI Taxonomy" id="2094025"/>
    <lineage>
        <taxon>Bacteria</taxon>
        <taxon>Pseudomonadati</taxon>
        <taxon>Bacteroidota</taxon>
        <taxon>Flavobacteriia</taxon>
        <taxon>Flavobacteriales</taxon>
        <taxon>Flavobacteriaceae</taxon>
        <taxon>Pukyongia</taxon>
    </lineage>
</organism>